<proteinExistence type="predicted"/>
<feature type="transmembrane region" description="Helical" evidence="1">
    <location>
        <begin position="35"/>
        <end position="54"/>
    </location>
</feature>
<dbReference type="Proteomes" id="UP000006462">
    <property type="component" value="Unassembled WGS sequence"/>
</dbReference>
<organism evidence="2 3">
    <name type="scientific">Pyramidobacter piscolens W5455</name>
    <dbReference type="NCBI Taxonomy" id="352165"/>
    <lineage>
        <taxon>Bacteria</taxon>
        <taxon>Thermotogati</taxon>
        <taxon>Synergistota</taxon>
        <taxon>Synergistia</taxon>
        <taxon>Synergistales</taxon>
        <taxon>Dethiosulfovibrionaceae</taxon>
        <taxon>Pyramidobacter</taxon>
    </lineage>
</organism>
<keyword evidence="1" id="KW-1133">Transmembrane helix</keyword>
<evidence type="ECO:0000313" key="3">
    <source>
        <dbReference type="Proteomes" id="UP000006462"/>
    </source>
</evidence>
<gene>
    <name evidence="2" type="ORF">HMPREF7215_1571</name>
</gene>
<evidence type="ECO:0000256" key="1">
    <source>
        <dbReference type="SAM" id="Phobius"/>
    </source>
</evidence>
<sequence>MRLIVTFLSIGTLIAYGYALAGLGGYLIGKGHPSYIVWGLLLGTLSAVAALFLWRKHAREFYIDD</sequence>
<comment type="caution">
    <text evidence="2">The sequence shown here is derived from an EMBL/GenBank/DDBJ whole genome shotgun (WGS) entry which is preliminary data.</text>
</comment>
<keyword evidence="3" id="KW-1185">Reference proteome</keyword>
<keyword evidence="1" id="KW-0812">Transmembrane</keyword>
<name>A0ABP2HWB4_9BACT</name>
<accession>A0ABP2HWB4</accession>
<reference evidence="2 3" key="1">
    <citation type="submission" date="2009-12" db="EMBL/GenBank/DDBJ databases">
        <authorList>
            <person name="Shrivastava S."/>
            <person name="Madupu R."/>
            <person name="Durkin A.S."/>
            <person name="Torralba M."/>
            <person name="Methe B."/>
            <person name="Sutton G.G."/>
            <person name="Strausberg R.L."/>
            <person name="Nelson K.E."/>
        </authorList>
    </citation>
    <scope>NUCLEOTIDE SEQUENCE [LARGE SCALE GENOMIC DNA]</scope>
    <source>
        <strain evidence="2 3">W5455</strain>
    </source>
</reference>
<protein>
    <submittedName>
        <fullName evidence="2">Uncharacterized protein</fullName>
    </submittedName>
</protein>
<keyword evidence="1" id="KW-0472">Membrane</keyword>
<dbReference type="RefSeq" id="WP_009164107.1">
    <property type="nucleotide sequence ID" value="NZ_ADFP01000039.1"/>
</dbReference>
<evidence type="ECO:0000313" key="2">
    <source>
        <dbReference type="EMBL" id="EFB91486.1"/>
    </source>
</evidence>
<dbReference type="EMBL" id="ADFP01000039">
    <property type="protein sequence ID" value="EFB91486.1"/>
    <property type="molecule type" value="Genomic_DNA"/>
</dbReference>